<keyword evidence="1" id="KW-0378">Hydrolase</keyword>
<evidence type="ECO:0000256" key="1">
    <source>
        <dbReference type="ARBA" id="ARBA00022801"/>
    </source>
</evidence>
<dbReference type="AlphaFoldDB" id="A0AAF0YG54"/>
<reference evidence="2" key="1">
    <citation type="submission" date="2023-10" db="EMBL/GenBank/DDBJ databases">
        <authorList>
            <person name="Noh H."/>
        </authorList>
    </citation>
    <scope>NUCLEOTIDE SEQUENCE</scope>
    <source>
        <strain evidence="2">DUCC4014</strain>
    </source>
</reference>
<dbReference type="SUPFAM" id="SSF56784">
    <property type="entry name" value="HAD-like"/>
    <property type="match status" value="1"/>
</dbReference>
<dbReference type="Gene3D" id="3.90.1470.20">
    <property type="match status" value="1"/>
</dbReference>
<gene>
    <name evidence="2" type="primary">YNL010W</name>
    <name evidence="2" type="ORF">LOC62_05G006737</name>
</gene>
<dbReference type="PANTHER" id="PTHR28181:SF2">
    <property type="entry name" value="PHOSPHORIC MONOESTER HYDROLASE"/>
    <property type="match status" value="1"/>
</dbReference>
<dbReference type="InterPro" id="IPR050849">
    <property type="entry name" value="HAD-like_hydrolase_phosphatase"/>
</dbReference>
<dbReference type="GeneID" id="87809913"/>
<evidence type="ECO:0000313" key="3">
    <source>
        <dbReference type="Proteomes" id="UP000827549"/>
    </source>
</evidence>
<dbReference type="NCBIfam" id="TIGR01489">
    <property type="entry name" value="DKMTPPase-SF"/>
    <property type="match status" value="1"/>
</dbReference>
<dbReference type="InterPro" id="IPR036412">
    <property type="entry name" value="HAD-like_sf"/>
</dbReference>
<proteinExistence type="predicted"/>
<dbReference type="PANTHER" id="PTHR28181">
    <property type="entry name" value="UPF0655 PROTEIN YCR015C"/>
    <property type="match status" value="1"/>
</dbReference>
<evidence type="ECO:0000313" key="2">
    <source>
        <dbReference type="EMBL" id="WOO83214.1"/>
    </source>
</evidence>
<dbReference type="InterPro" id="IPR023214">
    <property type="entry name" value="HAD_sf"/>
</dbReference>
<dbReference type="InterPro" id="IPR006384">
    <property type="entry name" value="HAD_hydro_PyrdxlP_Pase-like"/>
</dbReference>
<name>A0AAF0YG54_9TREE</name>
<dbReference type="NCBIfam" id="TIGR01488">
    <property type="entry name" value="HAD-SF-IB"/>
    <property type="match status" value="1"/>
</dbReference>
<dbReference type="Gene3D" id="3.40.50.1000">
    <property type="entry name" value="HAD superfamily/HAD-like"/>
    <property type="match status" value="1"/>
</dbReference>
<protein>
    <submittedName>
        <fullName evidence="2">Purtative phosphatase</fullName>
    </submittedName>
</protein>
<keyword evidence="3" id="KW-1185">Reference proteome</keyword>
<dbReference type="Proteomes" id="UP000827549">
    <property type="component" value="Chromosome 5"/>
</dbReference>
<organism evidence="2 3">
    <name type="scientific">Vanrija pseudolonga</name>
    <dbReference type="NCBI Taxonomy" id="143232"/>
    <lineage>
        <taxon>Eukaryota</taxon>
        <taxon>Fungi</taxon>
        <taxon>Dikarya</taxon>
        <taxon>Basidiomycota</taxon>
        <taxon>Agaricomycotina</taxon>
        <taxon>Tremellomycetes</taxon>
        <taxon>Trichosporonales</taxon>
        <taxon>Trichosporonaceae</taxon>
        <taxon>Vanrija</taxon>
    </lineage>
</organism>
<sequence>MSGLPRPELHKDAKFVFLSDWDGTITDRDSNDLLIDTLGMGPDNRRALNAKVVTGEGNFRDAFSAMLGSIKVPFAQCTETLRQNIRLDPGFEEFYYWCKAHGVPVIIVSSGMAPNIRAVLSHLMGEEEASQIEIIANDVRFTDPQQKGDEWEIVWRHPESGFGHDKSQSIIPYRELQSRPTIFFAGDGVSDLSAARHADLLFTKVAPGVDSDLLKYCKREGIPHVRFATFKEILADVKKVVEGQATTQEIIAAAEKEEAKN</sequence>
<dbReference type="Pfam" id="PF12710">
    <property type="entry name" value="HAD"/>
    <property type="match status" value="1"/>
</dbReference>
<dbReference type="EMBL" id="CP086718">
    <property type="protein sequence ID" value="WOO83214.1"/>
    <property type="molecule type" value="Genomic_DNA"/>
</dbReference>
<dbReference type="GO" id="GO:0016791">
    <property type="term" value="F:phosphatase activity"/>
    <property type="evidence" value="ECO:0007669"/>
    <property type="project" value="InterPro"/>
</dbReference>
<dbReference type="RefSeq" id="XP_062629240.1">
    <property type="nucleotide sequence ID" value="XM_062773256.1"/>
</dbReference>
<accession>A0AAF0YG54</accession>